<protein>
    <submittedName>
        <fullName evidence="1">Heterogeneous nuclear ribonucleoprotein A0</fullName>
    </submittedName>
</protein>
<evidence type="ECO:0000313" key="1">
    <source>
        <dbReference type="EMBL" id="SBR62362.1"/>
    </source>
</evidence>
<proteinExistence type="predicted"/>
<dbReference type="AlphaFoldDB" id="A0A1A8N0E5"/>
<name>A0A1A8N0E5_9TELE</name>
<reference evidence="1" key="2">
    <citation type="submission" date="2016-06" db="EMBL/GenBank/DDBJ databases">
        <title>The genome of a short-lived fish provides insights into sex chromosome evolution and the genetic control of aging.</title>
        <authorList>
            <person name="Reichwald K."/>
            <person name="Felder M."/>
            <person name="Petzold A."/>
            <person name="Koch P."/>
            <person name="Groth M."/>
            <person name="Platzer M."/>
        </authorList>
    </citation>
    <scope>NUCLEOTIDE SEQUENCE</scope>
    <source>
        <tissue evidence="1">Brain</tissue>
    </source>
</reference>
<feature type="non-terminal residue" evidence="1">
    <location>
        <position position="106"/>
    </location>
</feature>
<feature type="non-terminal residue" evidence="1">
    <location>
        <position position="1"/>
    </location>
</feature>
<accession>A0A1A8N0E5</accession>
<organism evidence="1">
    <name type="scientific">Nothobranchius pienaari</name>
    <dbReference type="NCBI Taxonomy" id="704102"/>
    <lineage>
        <taxon>Eukaryota</taxon>
        <taxon>Metazoa</taxon>
        <taxon>Chordata</taxon>
        <taxon>Craniata</taxon>
        <taxon>Vertebrata</taxon>
        <taxon>Euteleostomi</taxon>
        <taxon>Actinopterygii</taxon>
        <taxon>Neopterygii</taxon>
        <taxon>Teleostei</taxon>
        <taxon>Neoteleostei</taxon>
        <taxon>Acanthomorphata</taxon>
        <taxon>Ovalentaria</taxon>
        <taxon>Atherinomorphae</taxon>
        <taxon>Cyprinodontiformes</taxon>
        <taxon>Nothobranchiidae</taxon>
        <taxon>Nothobranchius</taxon>
    </lineage>
</organism>
<dbReference type="EMBL" id="HAEF01021203">
    <property type="protein sequence ID" value="SBR62362.1"/>
    <property type="molecule type" value="Transcribed_RNA"/>
</dbReference>
<sequence length="106" mass="12268">EGQCPRKQSAWPCKTSTCKARHLDTNRDLHKKAAAWEIVGELVVGMISCSQFCFLFVIWDELIHVFFFFYMVKSEVRLHLTLAKSCEISYLSHFQLQTAIIINNSL</sequence>
<reference evidence="1" key="1">
    <citation type="submission" date="2016-05" db="EMBL/GenBank/DDBJ databases">
        <authorList>
            <person name="Lavstsen T."/>
            <person name="Jespersen J.S."/>
        </authorList>
    </citation>
    <scope>NUCLEOTIDE SEQUENCE</scope>
    <source>
        <tissue evidence="1">Brain</tissue>
    </source>
</reference>
<gene>
    <name evidence="1" type="primary">HNRNPA0</name>
</gene>
<dbReference type="GO" id="GO:1990904">
    <property type="term" value="C:ribonucleoprotein complex"/>
    <property type="evidence" value="ECO:0007669"/>
    <property type="project" value="UniProtKB-KW"/>
</dbReference>
<keyword evidence="1" id="KW-0687">Ribonucleoprotein</keyword>